<keyword evidence="2" id="KW-1185">Reference proteome</keyword>
<evidence type="ECO:0000313" key="2">
    <source>
        <dbReference type="Proteomes" id="UP001732700"/>
    </source>
</evidence>
<dbReference type="EnsemblPlants" id="AVESA.00010b.r2.1AG0060900.1">
    <property type="protein sequence ID" value="AVESA.00010b.r2.1AG0060900.1.CDS"/>
    <property type="gene ID" value="AVESA.00010b.r2.1AG0060900"/>
</dbReference>
<reference evidence="1" key="2">
    <citation type="submission" date="2025-09" db="UniProtKB">
        <authorList>
            <consortium name="EnsemblPlants"/>
        </authorList>
    </citation>
    <scope>IDENTIFICATION</scope>
</reference>
<accession>A0ACD5TIN4</accession>
<proteinExistence type="predicted"/>
<reference evidence="1" key="1">
    <citation type="submission" date="2021-05" db="EMBL/GenBank/DDBJ databases">
        <authorList>
            <person name="Scholz U."/>
            <person name="Mascher M."/>
            <person name="Fiebig A."/>
        </authorList>
    </citation>
    <scope>NUCLEOTIDE SEQUENCE [LARGE SCALE GENOMIC DNA]</scope>
</reference>
<dbReference type="Proteomes" id="UP001732700">
    <property type="component" value="Chromosome 1A"/>
</dbReference>
<name>A0ACD5TIN4_AVESA</name>
<evidence type="ECO:0000313" key="1">
    <source>
        <dbReference type="EnsemblPlants" id="AVESA.00010b.r2.1AG0060900.1.CDS"/>
    </source>
</evidence>
<protein>
    <submittedName>
        <fullName evidence="1">Uncharacterized protein</fullName>
    </submittedName>
</protein>
<sequence length="235" mass="25274">MAGGGDDLKLLAMWASPVALRVRLALSIKGISYEYVEQDLRNKSDLLLQSNPVHKKVPVLIHGGKPICESLVIVQYIDEVLSGAGPLLPTDPYERAVARFWAAFIDDKLMKANYQASWGKTEEDKSEGMKLMSEAVETLEGALRDCCKGKSFFGGANPGYVDVVLGGILPWVRAMEALLGIKTFDPVTTPLLAAWADSFDALDTVEAAMPDVGRLVEFAMNLQSAAAAEAATAAN</sequence>
<organism evidence="1 2">
    <name type="scientific">Avena sativa</name>
    <name type="common">Oat</name>
    <dbReference type="NCBI Taxonomy" id="4498"/>
    <lineage>
        <taxon>Eukaryota</taxon>
        <taxon>Viridiplantae</taxon>
        <taxon>Streptophyta</taxon>
        <taxon>Embryophyta</taxon>
        <taxon>Tracheophyta</taxon>
        <taxon>Spermatophyta</taxon>
        <taxon>Magnoliopsida</taxon>
        <taxon>Liliopsida</taxon>
        <taxon>Poales</taxon>
        <taxon>Poaceae</taxon>
        <taxon>BOP clade</taxon>
        <taxon>Pooideae</taxon>
        <taxon>Poodae</taxon>
        <taxon>Poeae</taxon>
        <taxon>Poeae Chloroplast Group 1 (Aveneae type)</taxon>
        <taxon>Aveninae</taxon>
        <taxon>Avena</taxon>
    </lineage>
</organism>